<feature type="region of interest" description="Disordered" evidence="1">
    <location>
        <begin position="140"/>
        <end position="163"/>
    </location>
</feature>
<dbReference type="AlphaFoldDB" id="A0A166N3N7"/>
<feature type="compositionally biased region" description="Low complexity" evidence="1">
    <location>
        <begin position="228"/>
        <end position="248"/>
    </location>
</feature>
<feature type="region of interest" description="Disordered" evidence="1">
    <location>
        <begin position="49"/>
        <end position="105"/>
    </location>
</feature>
<organism evidence="2 3">
    <name type="scientific">Exidia glandulosa HHB12029</name>
    <dbReference type="NCBI Taxonomy" id="1314781"/>
    <lineage>
        <taxon>Eukaryota</taxon>
        <taxon>Fungi</taxon>
        <taxon>Dikarya</taxon>
        <taxon>Basidiomycota</taxon>
        <taxon>Agaricomycotina</taxon>
        <taxon>Agaricomycetes</taxon>
        <taxon>Auriculariales</taxon>
        <taxon>Exidiaceae</taxon>
        <taxon>Exidia</taxon>
    </lineage>
</organism>
<feature type="compositionally biased region" description="Polar residues" evidence="1">
    <location>
        <begin position="261"/>
        <end position="273"/>
    </location>
</feature>
<gene>
    <name evidence="2" type="ORF">EXIGLDRAFT_783357</name>
</gene>
<evidence type="ECO:0000313" key="2">
    <source>
        <dbReference type="EMBL" id="KZV78715.1"/>
    </source>
</evidence>
<evidence type="ECO:0000313" key="3">
    <source>
        <dbReference type="Proteomes" id="UP000077266"/>
    </source>
</evidence>
<proteinExistence type="predicted"/>
<feature type="compositionally biased region" description="Low complexity" evidence="1">
    <location>
        <begin position="274"/>
        <end position="289"/>
    </location>
</feature>
<evidence type="ECO:0000256" key="1">
    <source>
        <dbReference type="SAM" id="MobiDB-lite"/>
    </source>
</evidence>
<feature type="region of interest" description="Disordered" evidence="1">
    <location>
        <begin position="228"/>
        <end position="289"/>
    </location>
</feature>
<reference evidence="2 3" key="1">
    <citation type="journal article" date="2016" name="Mol. Biol. Evol.">
        <title>Comparative Genomics of Early-Diverging Mushroom-Forming Fungi Provides Insights into the Origins of Lignocellulose Decay Capabilities.</title>
        <authorList>
            <person name="Nagy L.G."/>
            <person name="Riley R."/>
            <person name="Tritt A."/>
            <person name="Adam C."/>
            <person name="Daum C."/>
            <person name="Floudas D."/>
            <person name="Sun H."/>
            <person name="Yadav J.S."/>
            <person name="Pangilinan J."/>
            <person name="Larsson K.H."/>
            <person name="Matsuura K."/>
            <person name="Barry K."/>
            <person name="Labutti K."/>
            <person name="Kuo R."/>
            <person name="Ohm R.A."/>
            <person name="Bhattacharya S.S."/>
            <person name="Shirouzu T."/>
            <person name="Yoshinaga Y."/>
            <person name="Martin F.M."/>
            <person name="Grigoriev I.V."/>
            <person name="Hibbett D.S."/>
        </authorList>
    </citation>
    <scope>NUCLEOTIDE SEQUENCE [LARGE SCALE GENOMIC DNA]</scope>
    <source>
        <strain evidence="2 3">HHB12029</strain>
    </source>
</reference>
<name>A0A166N3N7_EXIGL</name>
<protein>
    <submittedName>
        <fullName evidence="2">Uncharacterized protein</fullName>
    </submittedName>
</protein>
<keyword evidence="3" id="KW-1185">Reference proteome</keyword>
<dbReference type="EMBL" id="KV426781">
    <property type="protein sequence ID" value="KZV78715.1"/>
    <property type="molecule type" value="Genomic_DNA"/>
</dbReference>
<dbReference type="InParanoid" id="A0A166N3N7"/>
<sequence>MALVRSSATEREILVGRRIDYNPVTGEGESYWSDDESVLQVQLPASSLPGLAIPSSRHTRKPDSVPSGQSSLHKSAPLPSVPAASNLPLRQYGGGSAVPTEGSVRPGSVLSVDRAMTGSQPQSLLHSAFVPDFSSTLSSSLQYGPTTSLPLPPPPRPTSSASVLFSPTQSSLTLPPFASYSQSHPPPHTLPQLATDWHPQQMFREQVQLQAQQQVQRERELIYMQHQQTYQPSYQPSSFPQLSSSLPLSFPPPPQDLPTSTFDFTSSNSMADTSSGLSGLPPHPSSRSR</sequence>
<accession>A0A166N3N7</accession>
<dbReference type="Proteomes" id="UP000077266">
    <property type="component" value="Unassembled WGS sequence"/>
</dbReference>